<dbReference type="PROSITE" id="PS50113">
    <property type="entry name" value="PAC"/>
    <property type="match status" value="1"/>
</dbReference>
<dbReference type="Proteomes" id="UP000268372">
    <property type="component" value="Unassembled WGS sequence"/>
</dbReference>
<keyword evidence="7" id="KW-0812">Transmembrane</keyword>
<keyword evidence="10" id="KW-0067">ATP-binding</keyword>
<comment type="catalytic activity">
    <reaction evidence="1">
        <text>ATP + protein L-histidine = ADP + protein N-phospho-L-histidine.</text>
        <dbReference type="EC" id="2.7.13.3"/>
    </reaction>
</comment>
<dbReference type="Gene3D" id="1.20.120.160">
    <property type="entry name" value="HPT domain"/>
    <property type="match status" value="1"/>
</dbReference>
<dbReference type="PROSITE" id="PS50894">
    <property type="entry name" value="HPT"/>
    <property type="match status" value="1"/>
</dbReference>
<dbReference type="SMART" id="SM00387">
    <property type="entry name" value="HATPase_c"/>
    <property type="match status" value="1"/>
</dbReference>
<dbReference type="SUPFAM" id="SSF55781">
    <property type="entry name" value="GAF domain-like"/>
    <property type="match status" value="1"/>
</dbReference>
<evidence type="ECO:0000259" key="20">
    <source>
        <dbReference type="PROSITE" id="PS50894"/>
    </source>
</evidence>
<dbReference type="SMART" id="SM00388">
    <property type="entry name" value="HisKA"/>
    <property type="match status" value="1"/>
</dbReference>
<dbReference type="PRINTS" id="PR00344">
    <property type="entry name" value="BCTRLSENSOR"/>
</dbReference>
<dbReference type="PANTHER" id="PTHR45339:SF1">
    <property type="entry name" value="HYBRID SIGNAL TRANSDUCTION HISTIDINE KINASE J"/>
    <property type="match status" value="1"/>
</dbReference>
<evidence type="ECO:0000256" key="13">
    <source>
        <dbReference type="ARBA" id="ARBA00023136"/>
    </source>
</evidence>
<feature type="domain" description="PAC" evidence="19">
    <location>
        <begin position="487"/>
        <end position="538"/>
    </location>
</feature>
<keyword evidence="12" id="KW-0902">Two-component regulatory system</keyword>
<dbReference type="InterPro" id="IPR013655">
    <property type="entry name" value="PAS_fold_3"/>
</dbReference>
<dbReference type="SUPFAM" id="SSF47384">
    <property type="entry name" value="Homodimeric domain of signal transducing histidine kinase"/>
    <property type="match status" value="1"/>
</dbReference>
<dbReference type="InterPro" id="IPR029016">
    <property type="entry name" value="GAF-like_dom_sf"/>
</dbReference>
<keyword evidence="9" id="KW-0418">Kinase</keyword>
<dbReference type="PROSITE" id="PS50110">
    <property type="entry name" value="RESPONSE_REGULATORY"/>
    <property type="match status" value="2"/>
</dbReference>
<dbReference type="GO" id="GO:0000155">
    <property type="term" value="F:phosphorelay sensor kinase activity"/>
    <property type="evidence" value="ECO:0007669"/>
    <property type="project" value="InterPro"/>
</dbReference>
<dbReference type="InterPro" id="IPR003594">
    <property type="entry name" value="HATPase_dom"/>
</dbReference>
<feature type="domain" description="Histidine kinase" evidence="16">
    <location>
        <begin position="682"/>
        <end position="903"/>
    </location>
</feature>
<dbReference type="InterPro" id="IPR005467">
    <property type="entry name" value="His_kinase_dom"/>
</dbReference>
<evidence type="ECO:0000256" key="15">
    <source>
        <dbReference type="PROSITE-ProRule" id="PRU00169"/>
    </source>
</evidence>
<dbReference type="EMBL" id="RQTJ01000059">
    <property type="protein sequence ID" value="RRA89322.1"/>
    <property type="molecule type" value="Genomic_DNA"/>
</dbReference>
<accession>A0A3P1AN51</accession>
<keyword evidence="8" id="KW-0547">Nucleotide-binding</keyword>
<dbReference type="CDD" id="cd00130">
    <property type="entry name" value="PAS"/>
    <property type="match status" value="1"/>
</dbReference>
<dbReference type="InterPro" id="IPR035965">
    <property type="entry name" value="PAS-like_dom_sf"/>
</dbReference>
<dbReference type="Pfam" id="PF08447">
    <property type="entry name" value="PAS_3"/>
    <property type="match status" value="1"/>
</dbReference>
<evidence type="ECO:0000256" key="14">
    <source>
        <dbReference type="PROSITE-ProRule" id="PRU00110"/>
    </source>
</evidence>
<dbReference type="CDD" id="cd16922">
    <property type="entry name" value="HATPase_EvgS-ArcB-TorS-like"/>
    <property type="match status" value="1"/>
</dbReference>
<dbReference type="Pfam" id="PF13188">
    <property type="entry name" value="PAS_8"/>
    <property type="match status" value="1"/>
</dbReference>
<dbReference type="RefSeq" id="WP_124900607.1">
    <property type="nucleotide sequence ID" value="NZ_RQTJ01000059.1"/>
</dbReference>
<proteinExistence type="predicted"/>
<evidence type="ECO:0000313" key="21">
    <source>
        <dbReference type="EMBL" id="RRA89322.1"/>
    </source>
</evidence>
<dbReference type="InterPro" id="IPR000700">
    <property type="entry name" value="PAS-assoc_C"/>
</dbReference>
<dbReference type="PROSITE" id="PS50112">
    <property type="entry name" value="PAS"/>
    <property type="match status" value="1"/>
</dbReference>
<keyword evidence="11" id="KW-1133">Transmembrane helix</keyword>
<dbReference type="Gene3D" id="3.30.565.10">
    <property type="entry name" value="Histidine kinase-like ATPase, C-terminal domain"/>
    <property type="match status" value="1"/>
</dbReference>
<evidence type="ECO:0000256" key="11">
    <source>
        <dbReference type="ARBA" id="ARBA00022989"/>
    </source>
</evidence>
<comment type="caution">
    <text evidence="21">The sequence shown here is derived from an EMBL/GenBank/DDBJ whole genome shotgun (WGS) entry which is preliminary data.</text>
</comment>
<dbReference type="Pfam" id="PF00989">
    <property type="entry name" value="PAS"/>
    <property type="match status" value="1"/>
</dbReference>
<keyword evidence="22" id="KW-1185">Reference proteome</keyword>
<evidence type="ECO:0000256" key="8">
    <source>
        <dbReference type="ARBA" id="ARBA00022741"/>
    </source>
</evidence>
<dbReference type="GO" id="GO:0006355">
    <property type="term" value="P:regulation of DNA-templated transcription"/>
    <property type="evidence" value="ECO:0007669"/>
    <property type="project" value="InterPro"/>
</dbReference>
<evidence type="ECO:0000256" key="5">
    <source>
        <dbReference type="ARBA" id="ARBA00022553"/>
    </source>
</evidence>
<evidence type="ECO:0000256" key="12">
    <source>
        <dbReference type="ARBA" id="ARBA00023012"/>
    </source>
</evidence>
<evidence type="ECO:0000256" key="7">
    <source>
        <dbReference type="ARBA" id="ARBA00022692"/>
    </source>
</evidence>
<keyword evidence="6" id="KW-0808">Transferase</keyword>
<dbReference type="InterPro" id="IPR036097">
    <property type="entry name" value="HisK_dim/P_sf"/>
</dbReference>
<dbReference type="CDD" id="cd00082">
    <property type="entry name" value="HisKA"/>
    <property type="match status" value="1"/>
</dbReference>
<feature type="domain" description="HPt" evidence="20">
    <location>
        <begin position="1215"/>
        <end position="1309"/>
    </location>
</feature>
<evidence type="ECO:0000313" key="22">
    <source>
        <dbReference type="Proteomes" id="UP000268372"/>
    </source>
</evidence>
<keyword evidence="13" id="KW-0472">Membrane</keyword>
<dbReference type="Pfam" id="PF00512">
    <property type="entry name" value="HisKA"/>
    <property type="match status" value="1"/>
</dbReference>
<evidence type="ECO:0000256" key="4">
    <source>
        <dbReference type="ARBA" id="ARBA00022475"/>
    </source>
</evidence>
<dbReference type="SUPFAM" id="SSF52172">
    <property type="entry name" value="CheY-like"/>
    <property type="match status" value="2"/>
</dbReference>
<dbReference type="InterPro" id="IPR003661">
    <property type="entry name" value="HisK_dim/P_dom"/>
</dbReference>
<dbReference type="InterPro" id="IPR036890">
    <property type="entry name" value="HATPase_C_sf"/>
</dbReference>
<dbReference type="GO" id="GO:0005524">
    <property type="term" value="F:ATP binding"/>
    <property type="evidence" value="ECO:0007669"/>
    <property type="project" value="UniProtKB-KW"/>
</dbReference>
<dbReference type="InterPro" id="IPR013656">
    <property type="entry name" value="PAS_4"/>
</dbReference>
<evidence type="ECO:0000256" key="1">
    <source>
        <dbReference type="ARBA" id="ARBA00000085"/>
    </source>
</evidence>
<evidence type="ECO:0000256" key="6">
    <source>
        <dbReference type="ARBA" id="ARBA00022679"/>
    </source>
</evidence>
<evidence type="ECO:0000259" key="18">
    <source>
        <dbReference type="PROSITE" id="PS50112"/>
    </source>
</evidence>
<dbReference type="InterPro" id="IPR036641">
    <property type="entry name" value="HPT_dom_sf"/>
</dbReference>
<evidence type="ECO:0000256" key="9">
    <source>
        <dbReference type="ARBA" id="ARBA00022777"/>
    </source>
</evidence>
<organism evidence="21 22">
    <name type="scientific">Paenimyroides viscosum</name>
    <dbReference type="NCBI Taxonomy" id="2488729"/>
    <lineage>
        <taxon>Bacteria</taxon>
        <taxon>Pseudomonadati</taxon>
        <taxon>Bacteroidota</taxon>
        <taxon>Flavobacteriia</taxon>
        <taxon>Flavobacteriales</taxon>
        <taxon>Flavobacteriaceae</taxon>
        <taxon>Paenimyroides</taxon>
    </lineage>
</organism>
<dbReference type="InterPro" id="IPR004358">
    <property type="entry name" value="Sig_transdc_His_kin-like_C"/>
</dbReference>
<keyword evidence="4" id="KW-1003">Cell membrane</keyword>
<name>A0A3P1AN51_9FLAO</name>
<dbReference type="SUPFAM" id="SSF47226">
    <property type="entry name" value="Histidine-containing phosphotransfer domain, HPT domain"/>
    <property type="match status" value="1"/>
</dbReference>
<dbReference type="OrthoDB" id="9811889at2"/>
<dbReference type="GO" id="GO:0005886">
    <property type="term" value="C:plasma membrane"/>
    <property type="evidence" value="ECO:0007669"/>
    <property type="project" value="UniProtKB-SubCell"/>
</dbReference>
<dbReference type="EC" id="2.7.13.3" evidence="3"/>
<dbReference type="SMART" id="SM00448">
    <property type="entry name" value="REC"/>
    <property type="match status" value="2"/>
</dbReference>
<dbReference type="InterPro" id="IPR013767">
    <property type="entry name" value="PAS_fold"/>
</dbReference>
<dbReference type="InterPro" id="IPR001610">
    <property type="entry name" value="PAC"/>
</dbReference>
<dbReference type="FunFam" id="3.30.565.10:FF:000010">
    <property type="entry name" value="Sensor histidine kinase RcsC"/>
    <property type="match status" value="1"/>
</dbReference>
<dbReference type="Gene3D" id="3.30.450.20">
    <property type="entry name" value="PAS domain"/>
    <property type="match status" value="4"/>
</dbReference>
<reference evidence="21 22" key="1">
    <citation type="submission" date="2018-11" db="EMBL/GenBank/DDBJ databases">
        <title>Flavobacterium sp. nov., YIM 102796 draft genome.</title>
        <authorList>
            <person name="Li G."/>
            <person name="Jiang Y."/>
        </authorList>
    </citation>
    <scope>NUCLEOTIDE SEQUENCE [LARGE SCALE GENOMIC DNA]</scope>
    <source>
        <strain evidence="21 22">YIM 102796</strain>
    </source>
</reference>
<evidence type="ECO:0000259" key="17">
    <source>
        <dbReference type="PROSITE" id="PS50110"/>
    </source>
</evidence>
<dbReference type="InterPro" id="IPR011006">
    <property type="entry name" value="CheY-like_superfamily"/>
</dbReference>
<dbReference type="Pfam" id="PF00072">
    <property type="entry name" value="Response_reg"/>
    <property type="match status" value="2"/>
</dbReference>
<evidence type="ECO:0000256" key="10">
    <source>
        <dbReference type="ARBA" id="ARBA00022840"/>
    </source>
</evidence>
<dbReference type="NCBIfam" id="TIGR00229">
    <property type="entry name" value="sensory_box"/>
    <property type="match status" value="3"/>
</dbReference>
<dbReference type="InterPro" id="IPR000014">
    <property type="entry name" value="PAS"/>
</dbReference>
<feature type="modified residue" description="4-aspartylphosphate" evidence="15">
    <location>
        <position position="970"/>
    </location>
</feature>
<dbReference type="PROSITE" id="PS50109">
    <property type="entry name" value="HIS_KIN"/>
    <property type="match status" value="1"/>
</dbReference>
<dbReference type="Gene3D" id="3.30.450.40">
    <property type="match status" value="1"/>
</dbReference>
<dbReference type="SUPFAM" id="SSF55785">
    <property type="entry name" value="PYP-like sensor domain (PAS domain)"/>
    <property type="match status" value="3"/>
</dbReference>
<dbReference type="SUPFAM" id="SSF55874">
    <property type="entry name" value="ATPase domain of HSP90 chaperone/DNA topoisomerase II/histidine kinase"/>
    <property type="match status" value="1"/>
</dbReference>
<evidence type="ECO:0000256" key="3">
    <source>
        <dbReference type="ARBA" id="ARBA00012438"/>
    </source>
</evidence>
<keyword evidence="5 15" id="KW-0597">Phosphoprotein</keyword>
<dbReference type="InterPro" id="IPR003018">
    <property type="entry name" value="GAF"/>
</dbReference>
<feature type="domain" description="PAS" evidence="18">
    <location>
        <begin position="289"/>
        <end position="359"/>
    </location>
</feature>
<feature type="domain" description="Response regulatory" evidence="17">
    <location>
        <begin position="1066"/>
        <end position="1184"/>
    </location>
</feature>
<dbReference type="Gene3D" id="3.40.50.2300">
    <property type="match status" value="2"/>
</dbReference>
<feature type="domain" description="Response regulatory" evidence="17">
    <location>
        <begin position="920"/>
        <end position="1040"/>
    </location>
</feature>
<dbReference type="Pfam" id="PF01590">
    <property type="entry name" value="GAF"/>
    <property type="match status" value="1"/>
</dbReference>
<dbReference type="CDD" id="cd17546">
    <property type="entry name" value="REC_hyHK_CKI1_RcsC-like"/>
    <property type="match status" value="2"/>
</dbReference>
<feature type="modified residue" description="4-aspartylphosphate" evidence="15">
    <location>
        <position position="1117"/>
    </location>
</feature>
<evidence type="ECO:0000259" key="19">
    <source>
        <dbReference type="PROSITE" id="PS50113"/>
    </source>
</evidence>
<dbReference type="InterPro" id="IPR001789">
    <property type="entry name" value="Sig_transdc_resp-reg_receiver"/>
</dbReference>
<evidence type="ECO:0000256" key="2">
    <source>
        <dbReference type="ARBA" id="ARBA00004651"/>
    </source>
</evidence>
<sequence>MTSYQVGEDEHQRLESLRFHELVNVSKDPELDIFAEAACLITNCPVAIIGVMEADQQRIQSCVGMDVDFVPRQETVCQYTIMSRDVLIIEDTLKDERTSSKSMIIDGNIRFYAGVPLLDENGLALATICVVDFLPKTLSDNQIEMLKNLSKAVTKTLLRRRENIQAQYFSQVFAVTNNLICVLNTDQMFIDVNPAFEILFKQDKAQLVNLKFVEVLGKNNSLFEKIEQLFFGSDGFTTTTISTVNDNDIDDEKVVIEWFFKANIQKTEIICFGRNITQEMEERRKLQSSERRFRNFFENAIGLMSMHDLDGKILAVNEKGREVLNYSKEEVNDLTLQKLVPPQQLQNLNKYMQRIIEKGEDTGAMILRTKNGKDIYWMYNNMLETDENGKQYVVSTALNMTERIQLERDLIYTQKILEQTNKVASVGGWEVNLKTNKIFWSESTKKIHQVPENYVPDLESAIGFYDEESKPKIEQLFARAVQEGIPYDEELRLKRFDGSVIWVRAKGVPEFEEGVCIKVFGIIKDIDQTKKTFLELEKKEAMLRSFVNYVPAAVAMLDNNLNYISVSKRWLQEFHDNRSDIIGKNLFDINPNVTDERRAIYAKALQGQAYKNENQLFEIPGVSSPQHFNWEVIPWHFTNGAIGGVVISTQNITNSVKTNQELKDAKRLADLASKAKSEFLANMSHEIRTPLNGVIGFSDLLLKTPLTEMQKQYLNYISDSGNSLLSIINDILDFSKIESGKLELFIDRYNLYDLANHVVNIILYQAQSKELELLLNIEQGLPNTIWIDEARIKQVLINLLGNAVKFTETGEIEFAVNREKQDSEKITLRFSVRDTGIGIPIEKQQRIFDAFTQEDSSVSKKYGGTGLGLTISNNLLKYMGTNLMLESETEKGSVFYFDIEVPYEMNDVQENDGDMSEIGRVLVVDDNQNNRTIIQHMLEYKNIKSEVAANGLEAIQLLMNGERFDMILMDYHMPVLSGLETIEKIKELFKIQGDMIPLIVLHTSSEENEFISAFRKDDKSYCLLKPIKSDELYRTLNYAVKDSKQNISKKENIISEEEMIIEQPITVLLAEDNPVNRALNNKMLQLIAPNAVLVEVSDGNQAFLRCTETVFDLILMDVQMPVMDGIEATRSIRMLPNYKNIPIIGVSAGNSVGEKERCLSAGMSDFLPKPIRQAGLFNVISKNIFIDTCASKALNILDTSDLIDKKMIEEQLGDDEEFKGFFINLVIQELINTKDELQKIVSDYESSTAKGFLHKLKGTSGTSGLIKLTETATFWEKEVDADPDLYKMETEITNEINKGIEIFRQMIKK</sequence>
<dbReference type="SMART" id="SM00091">
    <property type="entry name" value="PAS"/>
    <property type="match status" value="3"/>
</dbReference>
<comment type="subcellular location">
    <subcellularLocation>
        <location evidence="2">Cell membrane</location>
        <topology evidence="2">Multi-pass membrane protein</topology>
    </subcellularLocation>
</comment>
<dbReference type="Pfam" id="PF02518">
    <property type="entry name" value="HATPase_c"/>
    <property type="match status" value="1"/>
</dbReference>
<gene>
    <name evidence="21" type="ORF">EG242_14440</name>
</gene>
<dbReference type="SMART" id="SM00086">
    <property type="entry name" value="PAC"/>
    <property type="match status" value="2"/>
</dbReference>
<dbReference type="Gene3D" id="1.10.287.130">
    <property type="match status" value="1"/>
</dbReference>
<protein>
    <recommendedName>
        <fullName evidence="3">histidine kinase</fullName>
        <ecNumber evidence="3">2.7.13.3</ecNumber>
    </recommendedName>
</protein>
<dbReference type="Pfam" id="PF08448">
    <property type="entry name" value="PAS_4"/>
    <property type="match status" value="1"/>
</dbReference>
<evidence type="ECO:0000259" key="16">
    <source>
        <dbReference type="PROSITE" id="PS50109"/>
    </source>
</evidence>
<dbReference type="InterPro" id="IPR008207">
    <property type="entry name" value="Sig_transdc_His_kin_Hpt_dom"/>
</dbReference>
<dbReference type="FunFam" id="1.10.287.130:FF:000003">
    <property type="entry name" value="Histidine kinase"/>
    <property type="match status" value="1"/>
</dbReference>
<feature type="modified residue" description="Phosphohistidine" evidence="14">
    <location>
        <position position="1254"/>
    </location>
</feature>
<dbReference type="PANTHER" id="PTHR45339">
    <property type="entry name" value="HYBRID SIGNAL TRANSDUCTION HISTIDINE KINASE J"/>
    <property type="match status" value="1"/>
</dbReference>